<gene>
    <name evidence="1" type="ORF">F9U64_22375</name>
</gene>
<evidence type="ECO:0000313" key="2">
    <source>
        <dbReference type="Proteomes" id="UP000480246"/>
    </source>
</evidence>
<proteinExistence type="predicted"/>
<organism evidence="1 2">
    <name type="scientific">Gracilibacillus oryzae</name>
    <dbReference type="NCBI Taxonomy" id="1672701"/>
    <lineage>
        <taxon>Bacteria</taxon>
        <taxon>Bacillati</taxon>
        <taxon>Bacillota</taxon>
        <taxon>Bacilli</taxon>
        <taxon>Bacillales</taxon>
        <taxon>Bacillaceae</taxon>
        <taxon>Gracilibacillus</taxon>
    </lineage>
</organism>
<reference evidence="1 2" key="1">
    <citation type="submission" date="2019-10" db="EMBL/GenBank/DDBJ databases">
        <title>Gracilibacillus sp. nov. isolated from rice seeds.</title>
        <authorList>
            <person name="He S."/>
        </authorList>
    </citation>
    <scope>NUCLEOTIDE SEQUENCE [LARGE SCALE GENOMIC DNA]</scope>
    <source>
        <strain evidence="1 2">TD8</strain>
    </source>
</reference>
<name>A0A7C8GQG4_9BACI</name>
<dbReference type="RefSeq" id="WP_153407102.1">
    <property type="nucleotide sequence ID" value="NZ_ML762465.1"/>
</dbReference>
<dbReference type="EMBL" id="WEID01000135">
    <property type="protein sequence ID" value="KAB8125582.1"/>
    <property type="molecule type" value="Genomic_DNA"/>
</dbReference>
<dbReference type="AlphaFoldDB" id="A0A7C8GQG4"/>
<dbReference type="Proteomes" id="UP000480246">
    <property type="component" value="Unassembled WGS sequence"/>
</dbReference>
<comment type="caution">
    <text evidence="1">The sequence shown here is derived from an EMBL/GenBank/DDBJ whole genome shotgun (WGS) entry which is preliminary data.</text>
</comment>
<dbReference type="OrthoDB" id="2963177at2"/>
<sequence>MSTLLTFYKNLDDDLFQKIGYSEQPIRASYINEENELIEMEVALEEGQENTFHLLDPKVHLAADVHDVNLNFELEIENPQFLFGPNGLSDEDGVLGIAVRWYSRDSAQMKIQPVSTLTASDEHFYNETELTIEKGIIRGKLTIEIILYMAQPGIKQKQIASGTVLGTLHSTLILIDGNSSMFPILEVDDPSRPLWWVECNFEDPLYDSFTDDNVAIIINIGHRNARHLKLEKGIGSSPLLLEILATGMQIIIEEAKETGEWDDILRNRSEPGSIGEAIYYFTNMFLWDISSPKKLLKSIRDDFNGRF</sequence>
<keyword evidence="2" id="KW-1185">Reference proteome</keyword>
<protein>
    <submittedName>
        <fullName evidence="1">Uncharacterized protein</fullName>
    </submittedName>
</protein>
<evidence type="ECO:0000313" key="1">
    <source>
        <dbReference type="EMBL" id="KAB8125582.1"/>
    </source>
</evidence>
<accession>A0A7C8GQG4</accession>